<evidence type="ECO:0000313" key="3">
    <source>
        <dbReference type="EMBL" id="BBC35193.1"/>
    </source>
</evidence>
<protein>
    <recommendedName>
        <fullName evidence="2">DUF4328 domain-containing protein</fullName>
    </recommendedName>
</protein>
<sequence length="217" mass="23610">MNDHIAPRPPVLSPVRWVARGAVMALALAGAAWVARALWHVRLAAAGMPDAGPLYRDGDRQRLPTPLEDGYHVVSSVGDVATLICALTFLLWLQRLRDNARTLSGRPPRYAGIWVYAGWIIPVANLWIPRGVVADIHHAGAPEARLPRAVNWWWALWLVAMLSGTGLMYADTTDEVIARAYDKVELLLAADAAVIGAAVAAVFVVRALTATQQRYAP</sequence>
<evidence type="ECO:0000259" key="2">
    <source>
        <dbReference type="Pfam" id="PF14219"/>
    </source>
</evidence>
<dbReference type="RefSeq" id="WP_286255364.1">
    <property type="nucleotide sequence ID" value="NZ_AP018448.1"/>
</dbReference>
<feature type="transmembrane region" description="Helical" evidence="1">
    <location>
        <begin position="152"/>
        <end position="172"/>
    </location>
</feature>
<feature type="transmembrane region" description="Helical" evidence="1">
    <location>
        <begin position="71"/>
        <end position="93"/>
    </location>
</feature>
<organism evidence="3 4">
    <name type="scientific">Streptomyces graminofaciens</name>
    <dbReference type="NCBI Taxonomy" id="68212"/>
    <lineage>
        <taxon>Bacteria</taxon>
        <taxon>Bacillati</taxon>
        <taxon>Actinomycetota</taxon>
        <taxon>Actinomycetes</taxon>
        <taxon>Kitasatosporales</taxon>
        <taxon>Streptomycetaceae</taxon>
        <taxon>Streptomyces</taxon>
    </lineage>
</organism>
<dbReference type="Proteomes" id="UP001321542">
    <property type="component" value="Chromosome"/>
</dbReference>
<keyword evidence="1" id="KW-0812">Transmembrane</keyword>
<keyword evidence="1" id="KW-0472">Membrane</keyword>
<feature type="transmembrane region" description="Helical" evidence="1">
    <location>
        <begin position="184"/>
        <end position="208"/>
    </location>
</feature>
<feature type="transmembrane region" description="Helical" evidence="1">
    <location>
        <begin position="21"/>
        <end position="39"/>
    </location>
</feature>
<name>A0ABN5VPZ9_9ACTN</name>
<keyword evidence="1" id="KW-1133">Transmembrane helix</keyword>
<reference evidence="3 4" key="2">
    <citation type="journal article" date="2023" name="ChemBioChem">
        <title>Acyltransferase Domain Exchange between Two Independent Type I Polyketide Synthases in the Same Producer Strain of Macrolide Antibiotics.</title>
        <authorList>
            <person name="Kudo F."/>
            <person name="Kishikawa K."/>
            <person name="Tsuboi K."/>
            <person name="Kido T."/>
            <person name="Usui T."/>
            <person name="Hashimoto J."/>
            <person name="Shin-Ya K."/>
            <person name="Miyanaga A."/>
            <person name="Eguchi T."/>
        </authorList>
    </citation>
    <scope>NUCLEOTIDE SEQUENCE [LARGE SCALE GENOMIC DNA]</scope>
    <source>
        <strain evidence="3 4">A-8890</strain>
    </source>
</reference>
<dbReference type="EMBL" id="AP018448">
    <property type="protein sequence ID" value="BBC35193.1"/>
    <property type="molecule type" value="Genomic_DNA"/>
</dbReference>
<evidence type="ECO:0000256" key="1">
    <source>
        <dbReference type="SAM" id="Phobius"/>
    </source>
</evidence>
<gene>
    <name evidence="3" type="ORF">SGFS_064870</name>
</gene>
<dbReference type="Pfam" id="PF14219">
    <property type="entry name" value="DUF4328"/>
    <property type="match status" value="1"/>
</dbReference>
<proteinExistence type="predicted"/>
<dbReference type="InterPro" id="IPR025565">
    <property type="entry name" value="DUF4328"/>
</dbReference>
<keyword evidence="4" id="KW-1185">Reference proteome</keyword>
<feature type="domain" description="DUF4328" evidence="2">
    <location>
        <begin position="79"/>
        <end position="209"/>
    </location>
</feature>
<reference evidence="3 4" key="1">
    <citation type="journal article" date="2010" name="ChemBioChem">
        <title>Cloning and characterization of the biosynthetic gene cluster of 16-membered macrolide antibiotic FD-891: involvement of a dual functional cytochrome P450 monooxygenase catalyzing epoxidation and hydroxylation.</title>
        <authorList>
            <person name="Kudo F."/>
            <person name="Motegi A."/>
            <person name="Mizoue K."/>
            <person name="Eguchi T."/>
        </authorList>
    </citation>
    <scope>NUCLEOTIDE SEQUENCE [LARGE SCALE GENOMIC DNA]</scope>
    <source>
        <strain evidence="3 4">A-8890</strain>
    </source>
</reference>
<evidence type="ECO:0000313" key="4">
    <source>
        <dbReference type="Proteomes" id="UP001321542"/>
    </source>
</evidence>
<accession>A0ABN5VPZ9</accession>